<dbReference type="Proteomes" id="UP000655830">
    <property type="component" value="Unassembled WGS sequence"/>
</dbReference>
<keyword evidence="5" id="KW-1185">Reference proteome</keyword>
<dbReference type="EMBL" id="JACRSY010000013">
    <property type="protein sequence ID" value="MBC8579756.1"/>
    <property type="molecule type" value="Genomic_DNA"/>
</dbReference>
<dbReference type="PANTHER" id="PTHR18964:SF149">
    <property type="entry name" value="BIFUNCTIONAL UDP-N-ACETYLGLUCOSAMINE 2-EPIMERASE_N-ACETYLMANNOSAMINE KINASE"/>
    <property type="match status" value="1"/>
</dbReference>
<reference evidence="4" key="1">
    <citation type="submission" date="2020-08" db="EMBL/GenBank/DDBJ databases">
        <title>Genome public.</title>
        <authorList>
            <person name="Liu C."/>
            <person name="Sun Q."/>
        </authorList>
    </citation>
    <scope>NUCLEOTIDE SEQUENCE</scope>
    <source>
        <strain evidence="4">NSJ-12</strain>
    </source>
</reference>
<dbReference type="Gene3D" id="3.30.420.40">
    <property type="match status" value="2"/>
</dbReference>
<comment type="function">
    <text evidence="1">Transcriptional repressor of xylose-utilizing enzymes.</text>
</comment>
<accession>A0A926IEP2</accession>
<dbReference type="SUPFAM" id="SSF53067">
    <property type="entry name" value="Actin-like ATPase domain"/>
    <property type="match status" value="1"/>
</dbReference>
<dbReference type="Gene3D" id="1.10.10.10">
    <property type="entry name" value="Winged helix-like DNA-binding domain superfamily/Winged helix DNA-binding domain"/>
    <property type="match status" value="1"/>
</dbReference>
<evidence type="ECO:0000313" key="5">
    <source>
        <dbReference type="Proteomes" id="UP000655830"/>
    </source>
</evidence>
<dbReference type="InterPro" id="IPR036390">
    <property type="entry name" value="WH_DNA-bd_sf"/>
</dbReference>
<proteinExistence type="inferred from homology"/>
<evidence type="ECO:0000256" key="1">
    <source>
        <dbReference type="ARBA" id="ARBA00002486"/>
    </source>
</evidence>
<dbReference type="InterPro" id="IPR000600">
    <property type="entry name" value="ROK"/>
</dbReference>
<evidence type="ECO:0000313" key="4">
    <source>
        <dbReference type="EMBL" id="MBC8579756.1"/>
    </source>
</evidence>
<dbReference type="RefSeq" id="WP_177672293.1">
    <property type="nucleotide sequence ID" value="NZ_JACRSY010000013.1"/>
</dbReference>
<name>A0A926IEP2_9FIRM</name>
<dbReference type="Pfam" id="PF00480">
    <property type="entry name" value="ROK"/>
    <property type="match status" value="1"/>
</dbReference>
<dbReference type="SUPFAM" id="SSF46785">
    <property type="entry name" value="Winged helix' DNA-binding domain"/>
    <property type="match status" value="1"/>
</dbReference>
<comment type="similarity">
    <text evidence="2">Belongs to the ROK (NagC/XylR) family.</text>
</comment>
<protein>
    <submittedName>
        <fullName evidence="4">ROK family protein</fullName>
    </submittedName>
</protein>
<evidence type="ECO:0000256" key="3">
    <source>
        <dbReference type="ARBA" id="ARBA00022629"/>
    </source>
</evidence>
<gene>
    <name evidence="4" type="ORF">H8718_09465</name>
</gene>
<dbReference type="InterPro" id="IPR043129">
    <property type="entry name" value="ATPase_NBD"/>
</dbReference>
<keyword evidence="3" id="KW-0119">Carbohydrate metabolism</keyword>
<dbReference type="AlphaFoldDB" id="A0A926IEP2"/>
<sequence length="395" mass="44644">MNPIKKSNRTRILEYIFRNAPVSRATIAEQTDITPATVTTTTMALVNEGIIVNLGEAEQVSDNTPGRKRQLIDLNADYAYAIGIEFNEKNIAFCITNLRGHIIDQKIVLTTYKEVNNITAFILEEVEKLIQHNEGILGKLIGIGIGVPGKISRNKKELITDSKVWESFNPERIKEKFDVPIIMENNVRCKAFGEYLFRPLQTPEHFSFFHIGMGMYCANVINGELFEQENYISGEIGHTIVEVDGKLCECGKCGCLQTYASERWLIKAGKLLVKNKSSLILNSLVKEEEDVTIEKLISAYNLGDEIIRGYISKALKYLSMTVSNLSIVMNPTKIFLHGQLLGNQEILKEFQTYIEKDLNFMGNNYFENIEVLPYEPNNGAVGASARIIYTYFINE</sequence>
<evidence type="ECO:0000256" key="2">
    <source>
        <dbReference type="ARBA" id="ARBA00006479"/>
    </source>
</evidence>
<comment type="caution">
    <text evidence="4">The sequence shown here is derived from an EMBL/GenBank/DDBJ whole genome shotgun (WGS) entry which is preliminary data.</text>
</comment>
<dbReference type="GO" id="GO:0042732">
    <property type="term" value="P:D-xylose metabolic process"/>
    <property type="evidence" value="ECO:0007669"/>
    <property type="project" value="UniProtKB-KW"/>
</dbReference>
<dbReference type="Pfam" id="PF13412">
    <property type="entry name" value="HTH_24"/>
    <property type="match status" value="1"/>
</dbReference>
<keyword evidence="3" id="KW-0859">Xylose metabolism</keyword>
<dbReference type="PANTHER" id="PTHR18964">
    <property type="entry name" value="ROK (REPRESSOR, ORF, KINASE) FAMILY"/>
    <property type="match status" value="1"/>
</dbReference>
<organism evidence="4 5">
    <name type="scientific">Zhenhengia yiwuensis</name>
    <dbReference type="NCBI Taxonomy" id="2763666"/>
    <lineage>
        <taxon>Bacteria</taxon>
        <taxon>Bacillati</taxon>
        <taxon>Bacillota</taxon>
        <taxon>Clostridia</taxon>
        <taxon>Lachnospirales</taxon>
        <taxon>Lachnospiraceae</taxon>
        <taxon>Zhenhengia</taxon>
    </lineage>
</organism>
<dbReference type="InterPro" id="IPR036388">
    <property type="entry name" value="WH-like_DNA-bd_sf"/>
</dbReference>